<sequence length="479" mass="55143">MENQKKKIVVVMGATGAGKSKLAIDIATFINETNDKVPFPRFEIVNADSMQVYRGLDVLTNKVPLHDRKGVPHHMMGTIDPNVEFTSKLFRDLAIPIIDDILARGCVPIIVGGTNFYIQALVSPFLIDDIVVDLDEYILTDNSREEDSMPRCMEDQINQNSNNLSNDYNRLKEIDPIAANRIHPNDHRKVKRYLSLYSSSGILPSKLFQGKTSAKWGRPDRFRYDCCFVLIDASLPVIDKYVDDRVDSMIGDGLLDEVFNIYQPTADYTKGLRQAIGVREFEVFFSNFHVNNDKNFNLECSGSASVTNIRKFLKGNLGDFFNLVDEKQRTLLNESINNLKTNTQRLVRRQKRRFNQLRTLFGWELHCFDSTEALRGSENYWQKEVVEACISLVKTFWCDTSSTRLPKLDDYSNKLQSRDLWTQYVCKPCGDRILRGAHEWEQHKIGRKHRKRVSAFRKKYLPSLCKDTQVTDVIFMGHA</sequence>
<reference evidence="8" key="1">
    <citation type="journal article" date="2016" name="Nature">
        <title>The genome of the seagrass Zostera marina reveals angiosperm adaptation to the sea.</title>
        <authorList>
            <person name="Olsen J.L."/>
            <person name="Rouze P."/>
            <person name="Verhelst B."/>
            <person name="Lin Y.-C."/>
            <person name="Bayer T."/>
            <person name="Collen J."/>
            <person name="Dattolo E."/>
            <person name="De Paoli E."/>
            <person name="Dittami S."/>
            <person name="Maumus F."/>
            <person name="Michel G."/>
            <person name="Kersting A."/>
            <person name="Lauritano C."/>
            <person name="Lohaus R."/>
            <person name="Toepel M."/>
            <person name="Tonon T."/>
            <person name="Vanneste K."/>
            <person name="Amirebrahimi M."/>
            <person name="Brakel J."/>
            <person name="Bostroem C."/>
            <person name="Chovatia M."/>
            <person name="Grimwood J."/>
            <person name="Jenkins J.W."/>
            <person name="Jueterbock A."/>
            <person name="Mraz A."/>
            <person name="Stam W.T."/>
            <person name="Tice H."/>
            <person name="Bornberg-Bauer E."/>
            <person name="Green P.J."/>
            <person name="Pearson G.A."/>
            <person name="Procaccini G."/>
            <person name="Duarte C.M."/>
            <person name="Schmutz J."/>
            <person name="Reusch T.B.H."/>
            <person name="Van de Peer Y."/>
        </authorList>
    </citation>
    <scope>NUCLEOTIDE SEQUENCE [LARGE SCALE GENOMIC DNA]</scope>
    <source>
        <strain evidence="8">cv. Finnish</strain>
    </source>
</reference>
<dbReference type="AlphaFoldDB" id="A0A0K9PFS7"/>
<dbReference type="NCBIfam" id="TIGR00174">
    <property type="entry name" value="miaA"/>
    <property type="match status" value="1"/>
</dbReference>
<dbReference type="SUPFAM" id="SSF52540">
    <property type="entry name" value="P-loop containing nucleoside triphosphate hydrolases"/>
    <property type="match status" value="1"/>
</dbReference>
<dbReference type="OrthoDB" id="775260at2759"/>
<proteinExistence type="inferred from homology"/>
<keyword evidence="2 6" id="KW-0808">Transferase</keyword>
<gene>
    <name evidence="7" type="ORF">ZOSMA_258G00030</name>
</gene>
<evidence type="ECO:0000256" key="4">
    <source>
        <dbReference type="ARBA" id="ARBA00022741"/>
    </source>
</evidence>
<dbReference type="InterPro" id="IPR018022">
    <property type="entry name" value="IPT"/>
</dbReference>
<dbReference type="Gene3D" id="3.30.160.60">
    <property type="entry name" value="Classic Zinc Finger"/>
    <property type="match status" value="1"/>
</dbReference>
<dbReference type="STRING" id="29655.A0A0K9PFS7"/>
<dbReference type="GO" id="GO:0005739">
    <property type="term" value="C:mitochondrion"/>
    <property type="evidence" value="ECO:0000318"/>
    <property type="project" value="GO_Central"/>
</dbReference>
<evidence type="ECO:0000256" key="1">
    <source>
        <dbReference type="ARBA" id="ARBA00005842"/>
    </source>
</evidence>
<keyword evidence="4 6" id="KW-0547">Nucleotide-binding</keyword>
<dbReference type="Proteomes" id="UP000036987">
    <property type="component" value="Unassembled WGS sequence"/>
</dbReference>
<organism evidence="7 8">
    <name type="scientific">Zostera marina</name>
    <name type="common">Eelgrass</name>
    <dbReference type="NCBI Taxonomy" id="29655"/>
    <lineage>
        <taxon>Eukaryota</taxon>
        <taxon>Viridiplantae</taxon>
        <taxon>Streptophyta</taxon>
        <taxon>Embryophyta</taxon>
        <taxon>Tracheophyta</taxon>
        <taxon>Spermatophyta</taxon>
        <taxon>Magnoliopsida</taxon>
        <taxon>Liliopsida</taxon>
        <taxon>Zosteraceae</taxon>
        <taxon>Zostera</taxon>
    </lineage>
</organism>
<dbReference type="EMBL" id="LFYR01000884">
    <property type="protein sequence ID" value="KMZ67806.1"/>
    <property type="molecule type" value="Genomic_DNA"/>
</dbReference>
<dbReference type="GO" id="GO:0006400">
    <property type="term" value="P:tRNA modification"/>
    <property type="evidence" value="ECO:0000318"/>
    <property type="project" value="GO_Central"/>
</dbReference>
<protein>
    <submittedName>
        <fullName evidence="7">tRNA dimethylallyltransferase</fullName>
    </submittedName>
</protein>
<evidence type="ECO:0000256" key="2">
    <source>
        <dbReference type="ARBA" id="ARBA00022679"/>
    </source>
</evidence>
<evidence type="ECO:0000256" key="3">
    <source>
        <dbReference type="ARBA" id="ARBA00022712"/>
    </source>
</evidence>
<dbReference type="GO" id="GO:0005524">
    <property type="term" value="F:ATP binding"/>
    <property type="evidence" value="ECO:0007669"/>
    <property type="project" value="UniProtKB-KW"/>
</dbReference>
<dbReference type="Pfam" id="PF01715">
    <property type="entry name" value="IPPT"/>
    <property type="match status" value="1"/>
</dbReference>
<dbReference type="GO" id="GO:0052381">
    <property type="term" value="F:tRNA dimethylallyltransferase activity"/>
    <property type="evidence" value="ECO:0000318"/>
    <property type="project" value="GO_Central"/>
</dbReference>
<dbReference type="HAMAP" id="MF_00185">
    <property type="entry name" value="IPP_trans"/>
    <property type="match status" value="1"/>
</dbReference>
<name>A0A0K9PFS7_ZOSMR</name>
<dbReference type="FunFam" id="3.30.160.60:FF:002405">
    <property type="entry name" value="tRNA dimethylallyltransferase"/>
    <property type="match status" value="1"/>
</dbReference>
<dbReference type="Gene3D" id="1.10.20.140">
    <property type="match status" value="1"/>
</dbReference>
<keyword evidence="3" id="KW-0203">Cytokinin biosynthesis</keyword>
<evidence type="ECO:0000256" key="5">
    <source>
        <dbReference type="ARBA" id="ARBA00022840"/>
    </source>
</evidence>
<dbReference type="Gene3D" id="3.40.50.300">
    <property type="entry name" value="P-loop containing nucleotide triphosphate hydrolases"/>
    <property type="match status" value="1"/>
</dbReference>
<dbReference type="InterPro" id="IPR039657">
    <property type="entry name" value="Dimethylallyltransferase"/>
</dbReference>
<evidence type="ECO:0000256" key="6">
    <source>
        <dbReference type="RuleBase" id="RU003785"/>
    </source>
</evidence>
<comment type="similarity">
    <text evidence="1 6">Belongs to the IPP transferase family.</text>
</comment>
<accession>A0A0K9PFS7</accession>
<dbReference type="InterPro" id="IPR027417">
    <property type="entry name" value="P-loop_NTPase"/>
</dbReference>
<dbReference type="PANTHER" id="PTHR11088">
    <property type="entry name" value="TRNA DIMETHYLALLYLTRANSFERASE"/>
    <property type="match status" value="1"/>
</dbReference>
<dbReference type="GO" id="GO:0009691">
    <property type="term" value="P:cytokinin biosynthetic process"/>
    <property type="evidence" value="ECO:0007669"/>
    <property type="project" value="UniProtKB-KW"/>
</dbReference>
<keyword evidence="5 6" id="KW-0067">ATP-binding</keyword>
<evidence type="ECO:0000313" key="7">
    <source>
        <dbReference type="EMBL" id="KMZ67806.1"/>
    </source>
</evidence>
<dbReference type="OMA" id="WGLHLKS"/>
<comment type="caution">
    <text evidence="7">The sequence shown here is derived from an EMBL/GenBank/DDBJ whole genome shotgun (WGS) entry which is preliminary data.</text>
</comment>
<dbReference type="PANTHER" id="PTHR11088:SF82">
    <property type="entry name" value="TRNA DIMETHYLALLYLTRANSFERASE 2"/>
    <property type="match status" value="1"/>
</dbReference>
<keyword evidence="8" id="KW-1185">Reference proteome</keyword>
<evidence type="ECO:0000313" key="8">
    <source>
        <dbReference type="Proteomes" id="UP000036987"/>
    </source>
</evidence>